<dbReference type="AlphaFoldDB" id="A0A5P8E6B5"/>
<reference evidence="4 5" key="1">
    <citation type="submission" date="2018-11" db="EMBL/GenBank/DDBJ databases">
        <authorList>
            <person name="Na S.W."/>
            <person name="Baik M."/>
        </authorList>
    </citation>
    <scope>NUCLEOTIDE SEQUENCE [LARGE SCALE GENOMIC DNA]</scope>
    <source>
        <strain evidence="4 5">E39</strain>
    </source>
</reference>
<feature type="domain" description="Dipeptidylpeptidase IV N-terminal" evidence="3">
    <location>
        <begin position="115"/>
        <end position="433"/>
    </location>
</feature>
<protein>
    <submittedName>
        <fullName evidence="4">S9 family peptidase</fullName>
    </submittedName>
</protein>
<dbReference type="GO" id="GO:0008236">
    <property type="term" value="F:serine-type peptidase activity"/>
    <property type="evidence" value="ECO:0007669"/>
    <property type="project" value="InterPro"/>
</dbReference>
<evidence type="ECO:0000313" key="5">
    <source>
        <dbReference type="Proteomes" id="UP000249375"/>
    </source>
</evidence>
<evidence type="ECO:0000256" key="1">
    <source>
        <dbReference type="SAM" id="SignalP"/>
    </source>
</evidence>
<accession>A0A5P8E6B5</accession>
<organism evidence="4 5">
    <name type="scientific">Pseudoprevotella muciniphila</name>
    <dbReference type="NCBI Taxonomy" id="2133944"/>
    <lineage>
        <taxon>Bacteria</taxon>
        <taxon>Pseudomonadati</taxon>
        <taxon>Bacteroidota</taxon>
        <taxon>Bacteroidia</taxon>
        <taxon>Bacteroidales</taxon>
        <taxon>Prevotellaceae</taxon>
        <taxon>Pseudoprevotella</taxon>
    </lineage>
</organism>
<sequence>MKLIKIMVAALLLTTIPAMAQQKKQFTLDDLVPGGSNFWNLYPQYMYAAWWGDLLVKTEVDKASVISNQKGETIEPQTLFTAGEVNSALTDERVGNLMLATFPYPDKTQAMLPTSKGNVVYDWEKKEVVWRTSRLEGASDEEMEKTSRNTAFVRNWNLFVRTADGEELQVSTDGSRELQYGKSVHRDEFGISKGTFWSPKGNRLAFYRMDQSMVADYPQVNIDKTPAELDPDKYPMAGQTSHKVTVGVYDVATRETVYLQAGDPTDRYFSNIAWAPDEKTIYMVESPRSQDKMELVSYDATTGARLKVHYTETHPKYVEPLTPITFLPWDSNKFILQSQRDGYNHLYLFDVENGLERQLTSGNFVVLELTGFNESEKSVIIKSNEASTIGESYYSVNVKNGKRTLLDSGSGTHRAQLSANGKYLFDRWSSPKVVSKTDLVNTSKQKTVNLLTADDPWKDYDVPEITGGTLKAADGTTDLYYRLIKPTNFDPAKKYPVVIYVYGGPHAQMVEDARNYSAGGWEIYMAQLGYVVFVMDNRGSADRGLEFENVTFRHLGQNEMKDQMKGVEFLKSLPYVDGERIGVHGWSFGGFMTTSLMCNYPDVFKVGVAGGPVIDWKYYEVMYGERYMDTPDENPEGYAETSLLNKADQLKGRLQIIIGYNDPTCVPQHTLSFLKACVDAGTHPDFFAYPGHGHNVLGTDRVHLHERITRYFEDYLKPIR</sequence>
<dbReference type="InterPro" id="IPR029058">
    <property type="entry name" value="AB_hydrolase_fold"/>
</dbReference>
<dbReference type="InterPro" id="IPR002469">
    <property type="entry name" value="Peptidase_S9B_N"/>
</dbReference>
<dbReference type="Pfam" id="PF00930">
    <property type="entry name" value="DPPIV_N"/>
    <property type="match status" value="1"/>
</dbReference>
<dbReference type="InterPro" id="IPR001375">
    <property type="entry name" value="Peptidase_S9_cat"/>
</dbReference>
<feature type="chain" id="PRO_5024372492" evidence="1">
    <location>
        <begin position="21"/>
        <end position="720"/>
    </location>
</feature>
<dbReference type="EMBL" id="CP033459">
    <property type="protein sequence ID" value="QFQ12589.1"/>
    <property type="molecule type" value="Genomic_DNA"/>
</dbReference>
<evidence type="ECO:0000259" key="3">
    <source>
        <dbReference type="Pfam" id="PF00930"/>
    </source>
</evidence>
<dbReference type="InterPro" id="IPR050278">
    <property type="entry name" value="Serine_Prot_S9B/DPPIV"/>
</dbReference>
<keyword evidence="5" id="KW-1185">Reference proteome</keyword>
<dbReference type="PANTHER" id="PTHR11731:SF193">
    <property type="entry name" value="DIPEPTIDYL PEPTIDASE 9"/>
    <property type="match status" value="1"/>
</dbReference>
<dbReference type="Proteomes" id="UP000249375">
    <property type="component" value="Chromosome"/>
</dbReference>
<dbReference type="GO" id="GO:0006508">
    <property type="term" value="P:proteolysis"/>
    <property type="evidence" value="ECO:0007669"/>
    <property type="project" value="InterPro"/>
</dbReference>
<dbReference type="SUPFAM" id="SSF82171">
    <property type="entry name" value="DPP6 N-terminal domain-like"/>
    <property type="match status" value="1"/>
</dbReference>
<feature type="signal peptide" evidence="1">
    <location>
        <begin position="1"/>
        <end position="20"/>
    </location>
</feature>
<dbReference type="Gene3D" id="2.140.10.30">
    <property type="entry name" value="Dipeptidylpeptidase IV, N-terminal domain"/>
    <property type="match status" value="1"/>
</dbReference>
<dbReference type="RefSeq" id="WP_111899196.1">
    <property type="nucleotide sequence ID" value="NZ_CP033459.1"/>
</dbReference>
<dbReference type="Pfam" id="PF00326">
    <property type="entry name" value="Peptidase_S9"/>
    <property type="match status" value="1"/>
</dbReference>
<dbReference type="KEGG" id="alq:C7Y71_005930"/>
<evidence type="ECO:0000313" key="4">
    <source>
        <dbReference type="EMBL" id="QFQ12589.1"/>
    </source>
</evidence>
<keyword evidence="1" id="KW-0732">Signal</keyword>
<dbReference type="SUPFAM" id="SSF53474">
    <property type="entry name" value="alpha/beta-Hydrolases"/>
    <property type="match status" value="1"/>
</dbReference>
<dbReference type="GO" id="GO:0008239">
    <property type="term" value="F:dipeptidyl-peptidase activity"/>
    <property type="evidence" value="ECO:0007669"/>
    <property type="project" value="TreeGrafter"/>
</dbReference>
<gene>
    <name evidence="4" type="ORF">C7Y71_005930</name>
</gene>
<dbReference type="OrthoDB" id="9812921at2"/>
<dbReference type="PANTHER" id="PTHR11731">
    <property type="entry name" value="PROTEASE FAMILY S9B,C DIPEPTIDYL-PEPTIDASE IV-RELATED"/>
    <property type="match status" value="1"/>
</dbReference>
<proteinExistence type="predicted"/>
<name>A0A5P8E6B5_9BACT</name>
<evidence type="ECO:0000259" key="2">
    <source>
        <dbReference type="Pfam" id="PF00326"/>
    </source>
</evidence>
<feature type="domain" description="Peptidase S9 prolyl oligopeptidase catalytic" evidence="2">
    <location>
        <begin position="521"/>
        <end position="717"/>
    </location>
</feature>
<dbReference type="Gene3D" id="3.40.50.1820">
    <property type="entry name" value="alpha/beta hydrolase"/>
    <property type="match status" value="1"/>
</dbReference>